<name>A0A316ZES6_9BASI</name>
<keyword evidence="9" id="KW-1185">Reference proteome</keyword>
<feature type="transmembrane region" description="Helical" evidence="6">
    <location>
        <begin position="345"/>
        <end position="367"/>
    </location>
</feature>
<evidence type="ECO:0000256" key="1">
    <source>
        <dbReference type="ARBA" id="ARBA00004141"/>
    </source>
</evidence>
<dbReference type="InterPro" id="IPR020846">
    <property type="entry name" value="MFS_dom"/>
</dbReference>
<evidence type="ECO:0000256" key="4">
    <source>
        <dbReference type="ARBA" id="ARBA00023136"/>
    </source>
</evidence>
<dbReference type="GO" id="GO:0005886">
    <property type="term" value="C:plasma membrane"/>
    <property type="evidence" value="ECO:0007669"/>
    <property type="project" value="TreeGrafter"/>
</dbReference>
<feature type="transmembrane region" description="Helical" evidence="6">
    <location>
        <begin position="388"/>
        <end position="407"/>
    </location>
</feature>
<feature type="compositionally biased region" description="Basic and acidic residues" evidence="5">
    <location>
        <begin position="545"/>
        <end position="573"/>
    </location>
</feature>
<feature type="transmembrane region" description="Helical" evidence="6">
    <location>
        <begin position="413"/>
        <end position="435"/>
    </location>
</feature>
<dbReference type="FunFam" id="1.20.1250.20:FF:000011">
    <property type="entry name" value="MFS multidrug transporter, putative"/>
    <property type="match status" value="1"/>
</dbReference>
<feature type="transmembrane region" description="Helical" evidence="6">
    <location>
        <begin position="201"/>
        <end position="226"/>
    </location>
</feature>
<evidence type="ECO:0000259" key="7">
    <source>
        <dbReference type="PROSITE" id="PS50850"/>
    </source>
</evidence>
<dbReference type="PROSITE" id="PS50850">
    <property type="entry name" value="MFS"/>
    <property type="match status" value="1"/>
</dbReference>
<feature type="region of interest" description="Disordered" evidence="5">
    <location>
        <begin position="1"/>
        <end position="27"/>
    </location>
</feature>
<dbReference type="InterPro" id="IPR036259">
    <property type="entry name" value="MFS_trans_sf"/>
</dbReference>
<feature type="transmembrane region" description="Helical" evidence="6">
    <location>
        <begin position="307"/>
        <end position="333"/>
    </location>
</feature>
<feature type="compositionally biased region" description="Basic and acidic residues" evidence="5">
    <location>
        <begin position="586"/>
        <end position="595"/>
    </location>
</feature>
<organism evidence="8 9">
    <name type="scientific">Tilletiopsis washingtonensis</name>
    <dbReference type="NCBI Taxonomy" id="58919"/>
    <lineage>
        <taxon>Eukaryota</taxon>
        <taxon>Fungi</taxon>
        <taxon>Dikarya</taxon>
        <taxon>Basidiomycota</taxon>
        <taxon>Ustilaginomycotina</taxon>
        <taxon>Exobasidiomycetes</taxon>
        <taxon>Entylomatales</taxon>
        <taxon>Entylomatales incertae sedis</taxon>
        <taxon>Tilletiopsis</taxon>
    </lineage>
</organism>
<dbReference type="PANTHER" id="PTHR23502">
    <property type="entry name" value="MAJOR FACILITATOR SUPERFAMILY"/>
    <property type="match status" value="1"/>
</dbReference>
<dbReference type="EMBL" id="KZ819288">
    <property type="protein sequence ID" value="PWN99544.1"/>
    <property type="molecule type" value="Genomic_DNA"/>
</dbReference>
<feature type="transmembrane region" description="Helical" evidence="6">
    <location>
        <begin position="447"/>
        <end position="467"/>
    </location>
</feature>
<feature type="domain" description="Major facilitator superfamily (MFS) profile" evidence="7">
    <location>
        <begin position="76"/>
        <end position="537"/>
    </location>
</feature>
<evidence type="ECO:0000256" key="6">
    <source>
        <dbReference type="SAM" id="Phobius"/>
    </source>
</evidence>
<evidence type="ECO:0000313" key="8">
    <source>
        <dbReference type="EMBL" id="PWN99544.1"/>
    </source>
</evidence>
<feature type="compositionally biased region" description="Polar residues" evidence="5">
    <location>
        <begin position="574"/>
        <end position="585"/>
    </location>
</feature>
<keyword evidence="3 6" id="KW-1133">Transmembrane helix</keyword>
<dbReference type="STRING" id="58919.A0A316ZES6"/>
<feature type="transmembrane region" description="Helical" evidence="6">
    <location>
        <begin position="232"/>
        <end position="251"/>
    </location>
</feature>
<comment type="subcellular location">
    <subcellularLocation>
        <location evidence="1">Membrane</location>
        <topology evidence="1">Multi-pass membrane protein</topology>
    </subcellularLocation>
</comment>
<keyword evidence="2 6" id="KW-0812">Transmembrane</keyword>
<reference evidence="8 9" key="1">
    <citation type="journal article" date="2018" name="Mol. Biol. Evol.">
        <title>Broad Genomic Sampling Reveals a Smut Pathogenic Ancestry of the Fungal Clade Ustilaginomycotina.</title>
        <authorList>
            <person name="Kijpornyongpan T."/>
            <person name="Mondo S.J."/>
            <person name="Barry K."/>
            <person name="Sandor L."/>
            <person name="Lee J."/>
            <person name="Lipzen A."/>
            <person name="Pangilinan J."/>
            <person name="LaButti K."/>
            <person name="Hainaut M."/>
            <person name="Henrissat B."/>
            <person name="Grigoriev I.V."/>
            <person name="Spatafora J.W."/>
            <person name="Aime M.C."/>
        </authorList>
    </citation>
    <scope>NUCLEOTIDE SEQUENCE [LARGE SCALE GENOMIC DNA]</scope>
    <source>
        <strain evidence="8 9">MCA 4186</strain>
    </source>
</reference>
<dbReference type="GO" id="GO:0022857">
    <property type="term" value="F:transmembrane transporter activity"/>
    <property type="evidence" value="ECO:0007669"/>
    <property type="project" value="InterPro"/>
</dbReference>
<feature type="transmembrane region" description="Helical" evidence="6">
    <location>
        <begin position="142"/>
        <end position="161"/>
    </location>
</feature>
<evidence type="ECO:0000256" key="3">
    <source>
        <dbReference type="ARBA" id="ARBA00022989"/>
    </source>
</evidence>
<sequence>MSDLAAHDSQATAAARTPQDLTLPRRPWRRSTTPWARIVEAHYDGEGTPEKPYLIGWLPHEQENPMDFAPAYKWALTVFVSFATLAVALSSSAYSGATQEMGRELGGSSEVITLGISLFVLGFAIGPLFWAPLSELFGRRNLLIVSYAFMTLWQGLCIASPNIGAMVAFRFLVGAFGSSPLTNAGGVIADTFSANQRGLAMSVFASAPFLGPALGPITGGFLTIGTGRWQPVFIFLTVFTGLILLLGAAFCPETYAPVLLRQRAARLSKATGKTYVSRLDAGKSTAFADQMRIALVRPWQLLFREPIVLLLSLYVGIIYALLYSFFGAFPIVFQQVRGWNAGVGGLAFLGVLVGMMAGVVLVVVFYNPEYVRIASQSPGGLAPPEARLRPAFLGAVSLVVGLAIFTGTDGPNIHWFVPIALGGAPFGLGMVLLFLSIQNYLIDAYLIYAASVLAANSVIRSLLGAAFPMFTRFMYSPVGCPTATCGIHVGPGIATGLALICMPMPFAFYKYGESIRRRCKYAAQAAQQLELMRTKSRKAQGEIPSEGKDAVAEKSETEPRTYHNTDTGHHSDESSPATRPPTRSTSDSERDVERQ</sequence>
<accession>A0A316ZES6</accession>
<keyword evidence="4 6" id="KW-0472">Membrane</keyword>
<evidence type="ECO:0000313" key="9">
    <source>
        <dbReference type="Proteomes" id="UP000245946"/>
    </source>
</evidence>
<dbReference type="Proteomes" id="UP000245946">
    <property type="component" value="Unassembled WGS sequence"/>
</dbReference>
<dbReference type="CDD" id="cd17323">
    <property type="entry name" value="MFS_Tpo1_MDR_like"/>
    <property type="match status" value="1"/>
</dbReference>
<feature type="transmembrane region" description="Helical" evidence="6">
    <location>
        <begin position="111"/>
        <end position="130"/>
    </location>
</feature>
<dbReference type="Gene3D" id="1.20.1250.20">
    <property type="entry name" value="MFS general substrate transporter like domains"/>
    <property type="match status" value="1"/>
</dbReference>
<dbReference type="RefSeq" id="XP_025599823.1">
    <property type="nucleotide sequence ID" value="XM_025740121.1"/>
</dbReference>
<dbReference type="PANTHER" id="PTHR23502:SF184">
    <property type="entry name" value="MAJOR FACILITATOR SUPERFAMILY (MFS) PROFILE DOMAIN-CONTAINING PROTEIN"/>
    <property type="match status" value="1"/>
</dbReference>
<gene>
    <name evidence="8" type="ORF">FA09DRAFT_295419</name>
</gene>
<dbReference type="AlphaFoldDB" id="A0A316ZES6"/>
<evidence type="ECO:0000256" key="2">
    <source>
        <dbReference type="ARBA" id="ARBA00022692"/>
    </source>
</evidence>
<evidence type="ECO:0000256" key="5">
    <source>
        <dbReference type="SAM" id="MobiDB-lite"/>
    </source>
</evidence>
<protein>
    <submittedName>
        <fullName evidence="8">MFS general substrate transporter</fullName>
    </submittedName>
</protein>
<dbReference type="InterPro" id="IPR011701">
    <property type="entry name" value="MFS"/>
</dbReference>
<proteinExistence type="predicted"/>
<dbReference type="SUPFAM" id="SSF103473">
    <property type="entry name" value="MFS general substrate transporter"/>
    <property type="match status" value="1"/>
</dbReference>
<feature type="region of interest" description="Disordered" evidence="5">
    <location>
        <begin position="533"/>
        <end position="595"/>
    </location>
</feature>
<feature type="transmembrane region" description="Helical" evidence="6">
    <location>
        <begin position="71"/>
        <end position="91"/>
    </location>
</feature>
<dbReference type="GeneID" id="37267667"/>
<dbReference type="OrthoDB" id="9986881at2759"/>
<feature type="transmembrane region" description="Helical" evidence="6">
    <location>
        <begin position="487"/>
        <end position="508"/>
    </location>
</feature>
<dbReference type="Pfam" id="PF07690">
    <property type="entry name" value="MFS_1"/>
    <property type="match status" value="1"/>
</dbReference>
<feature type="transmembrane region" description="Helical" evidence="6">
    <location>
        <begin position="167"/>
        <end position="189"/>
    </location>
</feature>